<dbReference type="SUPFAM" id="SSF54060">
    <property type="entry name" value="His-Me finger endonucleases"/>
    <property type="match status" value="1"/>
</dbReference>
<sequence>MWAHRVSWELANERPLGVGMVAMHTCDNPPCVNPRHLREGTIADNNADKMAKGRHGVPGSATRRGGGR</sequence>
<evidence type="ECO:0000259" key="2">
    <source>
        <dbReference type="Pfam" id="PF13392"/>
    </source>
</evidence>
<reference evidence="4" key="1">
    <citation type="journal article" date="2019" name="Int. J. Syst. Evol. Microbiol.">
        <title>The Global Catalogue of Microorganisms (GCM) 10K type strain sequencing project: providing services to taxonomists for standard genome sequencing and annotation.</title>
        <authorList>
            <consortium name="The Broad Institute Genomics Platform"/>
            <consortium name="The Broad Institute Genome Sequencing Center for Infectious Disease"/>
            <person name="Wu L."/>
            <person name="Ma J."/>
        </authorList>
    </citation>
    <scope>NUCLEOTIDE SEQUENCE [LARGE SCALE GENOMIC DNA]</scope>
    <source>
        <strain evidence="4">CCUG 50213</strain>
    </source>
</reference>
<evidence type="ECO:0000256" key="1">
    <source>
        <dbReference type="SAM" id="MobiDB-lite"/>
    </source>
</evidence>
<proteinExistence type="predicted"/>
<keyword evidence="3" id="KW-0255">Endonuclease</keyword>
<evidence type="ECO:0000313" key="3">
    <source>
        <dbReference type="EMBL" id="MFD1203500.1"/>
    </source>
</evidence>
<comment type="caution">
    <text evidence="3">The sequence shown here is derived from an EMBL/GenBank/DDBJ whole genome shotgun (WGS) entry which is preliminary data.</text>
</comment>
<feature type="region of interest" description="Disordered" evidence="1">
    <location>
        <begin position="44"/>
        <end position="68"/>
    </location>
</feature>
<dbReference type="InterPro" id="IPR044930">
    <property type="entry name" value="Homing_endonuclease_His-Me"/>
</dbReference>
<dbReference type="Gene3D" id="3.90.75.10">
    <property type="entry name" value="Homing Intron 3 (I-ppo) Encoded Endonuclease, Chain A"/>
    <property type="match status" value="1"/>
</dbReference>
<keyword evidence="4" id="KW-1185">Reference proteome</keyword>
<dbReference type="InterPro" id="IPR044925">
    <property type="entry name" value="His-Me_finger_sf"/>
</dbReference>
<dbReference type="EMBL" id="JBHTLY010000017">
    <property type="protein sequence ID" value="MFD1203500.1"/>
    <property type="molecule type" value="Genomic_DNA"/>
</dbReference>
<name>A0ABW3TSZ7_9MICO</name>
<accession>A0ABW3TSZ7</accession>
<feature type="domain" description="HNH nuclease" evidence="2">
    <location>
        <begin position="2"/>
        <end position="46"/>
    </location>
</feature>
<protein>
    <submittedName>
        <fullName evidence="3">HNH endonuclease</fullName>
    </submittedName>
</protein>
<dbReference type="InterPro" id="IPR003615">
    <property type="entry name" value="HNH_nuc"/>
</dbReference>
<evidence type="ECO:0000313" key="4">
    <source>
        <dbReference type="Proteomes" id="UP001597181"/>
    </source>
</evidence>
<organism evidence="3 4">
    <name type="scientific">Leucobacter albus</name>
    <dbReference type="NCBI Taxonomy" id="272210"/>
    <lineage>
        <taxon>Bacteria</taxon>
        <taxon>Bacillati</taxon>
        <taxon>Actinomycetota</taxon>
        <taxon>Actinomycetes</taxon>
        <taxon>Micrococcales</taxon>
        <taxon>Microbacteriaceae</taxon>
        <taxon>Leucobacter</taxon>
    </lineage>
</organism>
<dbReference type="GO" id="GO:0004519">
    <property type="term" value="F:endonuclease activity"/>
    <property type="evidence" value="ECO:0007669"/>
    <property type="project" value="UniProtKB-KW"/>
</dbReference>
<keyword evidence="3" id="KW-0378">Hydrolase</keyword>
<dbReference type="Proteomes" id="UP001597181">
    <property type="component" value="Unassembled WGS sequence"/>
</dbReference>
<gene>
    <name evidence="3" type="ORF">ACFQ3U_16530</name>
</gene>
<dbReference type="RefSeq" id="WP_382403315.1">
    <property type="nucleotide sequence ID" value="NZ_JBHTLY010000017.1"/>
</dbReference>
<keyword evidence="3" id="KW-0540">Nuclease</keyword>
<dbReference type="Pfam" id="PF13392">
    <property type="entry name" value="HNH_3"/>
    <property type="match status" value="1"/>
</dbReference>